<dbReference type="PANTHER" id="PTHR21294:SF17">
    <property type="entry name" value="PROTEIN FIXA"/>
    <property type="match status" value="1"/>
</dbReference>
<organism evidence="5 6">
    <name type="scientific">Ferrimicrobium acidiphilum DSM 19497</name>
    <dbReference type="NCBI Taxonomy" id="1121877"/>
    <lineage>
        <taxon>Bacteria</taxon>
        <taxon>Bacillati</taxon>
        <taxon>Actinomycetota</taxon>
        <taxon>Acidimicrobiia</taxon>
        <taxon>Acidimicrobiales</taxon>
        <taxon>Acidimicrobiaceae</taxon>
        <taxon>Ferrimicrobium</taxon>
    </lineage>
</organism>
<dbReference type="Proteomes" id="UP000032336">
    <property type="component" value="Unassembled WGS sequence"/>
</dbReference>
<dbReference type="CDD" id="cd01714">
    <property type="entry name" value="ETF_beta"/>
    <property type="match status" value="1"/>
</dbReference>
<comment type="function">
    <text evidence="2">The electron transfer flavoprotein serves as a specific electron acceptor for other dehydrogenases. It transfers the electrons to the main respiratory chain via ETF-ubiquinone oxidoreductase (ETF dehydrogenase).</text>
</comment>
<dbReference type="Pfam" id="PF00766">
    <property type="entry name" value="ETF_alpha"/>
    <property type="match status" value="1"/>
</dbReference>
<dbReference type="EMBL" id="JXUW01000001">
    <property type="protein sequence ID" value="KJE78186.1"/>
    <property type="molecule type" value="Genomic_DNA"/>
</dbReference>
<dbReference type="InterPro" id="IPR014729">
    <property type="entry name" value="Rossmann-like_a/b/a_fold"/>
</dbReference>
<dbReference type="RefSeq" id="WP_052565075.1">
    <property type="nucleotide sequence ID" value="NZ_JQKF01000001.1"/>
</dbReference>
<dbReference type="GeneID" id="78371533"/>
<keyword evidence="6" id="KW-1185">Reference proteome</keyword>
<dbReference type="Gene3D" id="3.40.50.620">
    <property type="entry name" value="HUPs"/>
    <property type="match status" value="2"/>
</dbReference>
<dbReference type="eggNOG" id="COG2025">
    <property type="taxonomic scope" value="Bacteria"/>
</dbReference>
<dbReference type="InterPro" id="IPR029035">
    <property type="entry name" value="DHS-like_NAD/FAD-binding_dom"/>
</dbReference>
<dbReference type="SMART" id="SM00893">
    <property type="entry name" value="ETF"/>
    <property type="match status" value="1"/>
</dbReference>
<evidence type="ECO:0000313" key="5">
    <source>
        <dbReference type="EMBL" id="KJE78186.1"/>
    </source>
</evidence>
<comment type="caution">
    <text evidence="5">The sequence shown here is derived from an EMBL/GenBank/DDBJ whole genome shotgun (WGS) entry which is preliminary data.</text>
</comment>
<dbReference type="PANTHER" id="PTHR21294">
    <property type="entry name" value="ELECTRON TRANSFER FLAVOPROTEIN BETA-SUBUNIT"/>
    <property type="match status" value="1"/>
</dbReference>
<dbReference type="InterPro" id="IPR014731">
    <property type="entry name" value="ETF_asu_C"/>
</dbReference>
<dbReference type="Gene3D" id="3.40.50.1220">
    <property type="entry name" value="TPP-binding domain"/>
    <property type="match status" value="1"/>
</dbReference>
<evidence type="ECO:0000313" key="6">
    <source>
        <dbReference type="Proteomes" id="UP000032336"/>
    </source>
</evidence>
<dbReference type="Pfam" id="PF01012">
    <property type="entry name" value="ETF"/>
    <property type="match status" value="2"/>
</dbReference>
<evidence type="ECO:0000256" key="2">
    <source>
        <dbReference type="ARBA" id="ARBA00025649"/>
    </source>
</evidence>
<feature type="domain" description="Electron transfer flavoprotein alpha/beta-subunit N-terminal" evidence="4">
    <location>
        <begin position="24"/>
        <end position="215"/>
    </location>
</feature>
<dbReference type="eggNOG" id="COG2086">
    <property type="taxonomic scope" value="Bacteria"/>
</dbReference>
<dbReference type="GO" id="GO:0009055">
    <property type="term" value="F:electron transfer activity"/>
    <property type="evidence" value="ECO:0007669"/>
    <property type="project" value="InterPro"/>
</dbReference>
<dbReference type="STRING" id="1121877.FEAC_01780"/>
<dbReference type="InterPro" id="IPR014730">
    <property type="entry name" value="ETF_a/b_N"/>
</dbReference>
<evidence type="ECO:0000259" key="4">
    <source>
        <dbReference type="SMART" id="SM00893"/>
    </source>
</evidence>
<accession>A0A0D8FYD4</accession>
<sequence length="597" mass="64204">MNGPRILVSIKQVSQADTTEFDPSGVMIRHPEEQELNPFCRRAVTFGVELARSHSGTCSVVSMGPPSAAEILREALAIGADEAYLLSDPSFAGADTLVTAEVLEHFIRTRELAYDLILTGRFAIDANTGLVGAQLAELLDMPFAGAAKQLEWVANSLLLSTELDDGIRSVQVKLPAVIAVAERICTPAKPSAEEIAAIPTENVQRLDRNDLHFSVDKPKSRTTVDEIQHESLQRLNIVVDGSHELDKALAFLADQHHRTTPSNLVSAITTLPMQHAAYLCDPEQPDLNRHFVSYLLSGDQSNACQLCVLHTESDLAGVSKSFPGVDHLVRLKGSSMEDDLVPVIADWLRAHPQELLVAPATSFGREIGARLGVLLDAGVLTDLTRLEIDHLPQITGWKTVGSVASVAKVSSTTAMGIVLLRPGVPTHASRLRPSTPSQTTLVVPERGRVVLTDPPVPDPIFNFANAPIIFGVGAGVNAYEIDDVFRLAQSVKAELGCTRKIADRGLMPRSRQIGITGRSVSPALYIGIGTRGSHNHLAGVRGASTIVNLTLESAVGDTGIDLTVIGDWHDTLPPIVEYLRSITDNAACKQPEDPLLH</sequence>
<dbReference type="SUPFAM" id="SSF52402">
    <property type="entry name" value="Adenine nucleotide alpha hydrolases-like"/>
    <property type="match status" value="2"/>
</dbReference>
<dbReference type="SUPFAM" id="SSF52467">
    <property type="entry name" value="DHS-like NAD/FAD-binding domain"/>
    <property type="match status" value="1"/>
</dbReference>
<dbReference type="InterPro" id="IPR012255">
    <property type="entry name" value="ETF_b"/>
</dbReference>
<evidence type="ECO:0000256" key="3">
    <source>
        <dbReference type="ARBA" id="ARBA00042002"/>
    </source>
</evidence>
<dbReference type="InterPro" id="IPR033948">
    <property type="entry name" value="ETF_beta_N"/>
</dbReference>
<protein>
    <recommendedName>
        <fullName evidence="3">Electron transfer flavoprotein small subunit</fullName>
    </recommendedName>
</protein>
<proteinExistence type="predicted"/>
<dbReference type="AlphaFoldDB" id="A0A0D8FYD4"/>
<gene>
    <name evidence="5" type="primary">acrB</name>
    <name evidence="5" type="ORF">FEAC_01780</name>
</gene>
<name>A0A0D8FYD4_9ACTN</name>
<evidence type="ECO:0000256" key="1">
    <source>
        <dbReference type="ARBA" id="ARBA00011355"/>
    </source>
</evidence>
<comment type="subunit">
    <text evidence="1">Heterodimer of an alpha and a beta subunit.</text>
</comment>
<reference evidence="5 6" key="1">
    <citation type="submission" date="2015-01" db="EMBL/GenBank/DDBJ databases">
        <title>Draft genome of the acidophilic iron oxidizer Ferrimicrobium acidiphilum strain T23.</title>
        <authorList>
            <person name="Poehlein A."/>
            <person name="Eisen S."/>
            <person name="Schloemann M."/>
            <person name="Johnson B.D."/>
            <person name="Daniel R."/>
            <person name="Muehling M."/>
        </authorList>
    </citation>
    <scope>NUCLEOTIDE SEQUENCE [LARGE SCALE GENOMIC DNA]</scope>
    <source>
        <strain evidence="5 6">T23</strain>
    </source>
</reference>